<evidence type="ECO:0000256" key="5">
    <source>
        <dbReference type="ARBA" id="ARBA00023180"/>
    </source>
</evidence>
<keyword evidence="8" id="KW-1185">Reference proteome</keyword>
<accession>A0ABR1XSP1</accession>
<comment type="similarity">
    <text evidence="1">Belongs to the peptidase S28 family.</text>
</comment>
<dbReference type="InterPro" id="IPR008758">
    <property type="entry name" value="Peptidase_S28"/>
</dbReference>
<evidence type="ECO:0000313" key="8">
    <source>
        <dbReference type="Proteomes" id="UP001456524"/>
    </source>
</evidence>
<reference evidence="7 8" key="1">
    <citation type="journal article" date="2022" name="G3 (Bethesda)">
        <title>Enemy or ally: a genomic approach to elucidate the lifestyle of Phyllosticta citrichinaensis.</title>
        <authorList>
            <person name="Buijs V.A."/>
            <person name="Groenewald J.Z."/>
            <person name="Haridas S."/>
            <person name="LaButti K.M."/>
            <person name="Lipzen A."/>
            <person name="Martin F.M."/>
            <person name="Barry K."/>
            <person name="Grigoriev I.V."/>
            <person name="Crous P.W."/>
            <person name="Seidl M.F."/>
        </authorList>
    </citation>
    <scope>NUCLEOTIDE SEQUENCE [LARGE SCALE GENOMIC DNA]</scope>
    <source>
        <strain evidence="7 8">CBS 129764</strain>
    </source>
</reference>
<evidence type="ECO:0000256" key="4">
    <source>
        <dbReference type="ARBA" id="ARBA00022801"/>
    </source>
</evidence>
<sequence>MFSAGRISVFLHLLSIIILHSHAQNLDFQGSAAWKKDQMVQQGSYPSLLSPWLNGSRPGTQTAPSAGFVSGFPVDFSDEIIKPEQIRMPLDHSYGGTNRTFYNRYWVSDANYLGQGHPVFVYDAGEANAEGRAVDMLGNGSSFFRRMVDDFGGIGIVWEHRYYGKSSPVKITPMTPARDFRYLTMAQALKDVEYFATRFSRPKFPKVDLTPESTPWIFVGASYPGNRAAWLRQYYPHVIFAAYASSAPLQMAYRPGVYFDQIYRGMNAYGFGNCSKDMHTAILHIDKLLEDPETAATVKLMFLGPTRQTMRNEDFAAYLTRIFDKFQNYGMEKGLREFCDYMETEYTANPPLAGAQGWAPRYGPEYVVWKWASGLSKMNTPGVYNPSGISWNWQVCTEFQSGLVTANIGPMQLVSSFLRPQDRPSYCEASKAYEVSTHETNQRYGGWDIRPSRTFWAGGEFDPWAPWTLFSNESAAPHPKVTSEIPECNGTRKDEIFGRVLRNSVHALDFDVSPDAAVTRKLFTDALTKWLKCFRTTKRYPKQEHGDSTWEGRPGV</sequence>
<dbReference type="Gene3D" id="3.40.50.1820">
    <property type="entry name" value="alpha/beta hydrolase"/>
    <property type="match status" value="2"/>
</dbReference>
<evidence type="ECO:0000256" key="3">
    <source>
        <dbReference type="ARBA" id="ARBA00022729"/>
    </source>
</evidence>
<feature type="chain" id="PRO_5045870030" evidence="6">
    <location>
        <begin position="24"/>
        <end position="556"/>
    </location>
</feature>
<protein>
    <submittedName>
        <fullName evidence="7">Serine peptidase, family S28</fullName>
    </submittedName>
</protein>
<dbReference type="PANTHER" id="PTHR11010">
    <property type="entry name" value="PROTEASE S28 PRO-X CARBOXYPEPTIDASE-RELATED"/>
    <property type="match status" value="1"/>
</dbReference>
<dbReference type="Pfam" id="PF05577">
    <property type="entry name" value="Peptidase_S28"/>
    <property type="match status" value="1"/>
</dbReference>
<keyword evidence="5" id="KW-0325">Glycoprotein</keyword>
<dbReference type="SUPFAM" id="SSF53474">
    <property type="entry name" value="alpha/beta-Hydrolases"/>
    <property type="match status" value="1"/>
</dbReference>
<evidence type="ECO:0000256" key="1">
    <source>
        <dbReference type="ARBA" id="ARBA00011079"/>
    </source>
</evidence>
<name>A0ABR1XSP1_9PEZI</name>
<dbReference type="InterPro" id="IPR029058">
    <property type="entry name" value="AB_hydrolase_fold"/>
</dbReference>
<evidence type="ECO:0000313" key="7">
    <source>
        <dbReference type="EMBL" id="KAK8166295.1"/>
    </source>
</evidence>
<keyword evidence="4" id="KW-0378">Hydrolase</keyword>
<evidence type="ECO:0000256" key="2">
    <source>
        <dbReference type="ARBA" id="ARBA00022670"/>
    </source>
</evidence>
<keyword evidence="3 6" id="KW-0732">Signal</keyword>
<dbReference type="PANTHER" id="PTHR11010:SF109">
    <property type="entry name" value="PEPTIDASE, FAMILY S28, PUTATIVE (AFU_ORTHOLOGUE AFUA_4G03790)-RELATED"/>
    <property type="match status" value="1"/>
</dbReference>
<dbReference type="EMBL" id="JBBWUH010000005">
    <property type="protein sequence ID" value="KAK8166295.1"/>
    <property type="molecule type" value="Genomic_DNA"/>
</dbReference>
<organism evidence="7 8">
    <name type="scientific">Phyllosticta citrichinensis</name>
    <dbReference type="NCBI Taxonomy" id="1130410"/>
    <lineage>
        <taxon>Eukaryota</taxon>
        <taxon>Fungi</taxon>
        <taxon>Dikarya</taxon>
        <taxon>Ascomycota</taxon>
        <taxon>Pezizomycotina</taxon>
        <taxon>Dothideomycetes</taxon>
        <taxon>Dothideomycetes incertae sedis</taxon>
        <taxon>Botryosphaeriales</taxon>
        <taxon>Phyllostictaceae</taxon>
        <taxon>Phyllosticta</taxon>
    </lineage>
</organism>
<dbReference type="Proteomes" id="UP001456524">
    <property type="component" value="Unassembled WGS sequence"/>
</dbReference>
<feature type="signal peptide" evidence="6">
    <location>
        <begin position="1"/>
        <end position="23"/>
    </location>
</feature>
<comment type="caution">
    <text evidence="7">The sequence shown here is derived from an EMBL/GenBank/DDBJ whole genome shotgun (WGS) entry which is preliminary data.</text>
</comment>
<gene>
    <name evidence="7" type="ORF">IWX90DRAFT_486220</name>
</gene>
<proteinExistence type="inferred from homology"/>
<evidence type="ECO:0000256" key="6">
    <source>
        <dbReference type="SAM" id="SignalP"/>
    </source>
</evidence>
<keyword evidence="2" id="KW-0645">Protease</keyword>